<keyword evidence="4" id="KW-0862">Zinc</keyword>
<dbReference type="Pfam" id="PF14464">
    <property type="entry name" value="Prok-JAB"/>
    <property type="match status" value="1"/>
</dbReference>
<dbReference type="SUPFAM" id="SSF102712">
    <property type="entry name" value="JAB1/MPN domain"/>
    <property type="match status" value="1"/>
</dbReference>
<proteinExistence type="predicted"/>
<name>A0A6G1ZH41_9BACT</name>
<evidence type="ECO:0000313" key="7">
    <source>
        <dbReference type="EMBL" id="MRY13247.1"/>
    </source>
</evidence>
<sequence length="151" mass="17298">MNLVDYTIEVTTEVVETLQSMRQISGNENGGILLGSEIGEQHYRINRVSEPCMLIDRSSKYGCIRDAKKANEIIKREYESSNHKRVYFGEWHTHPENKPIPSNVDITSICDVFFKSRIVIDGVFLAIVGLKSIYWGFYDGVNMHKIEPTII</sequence>
<keyword evidence="2" id="KW-0479">Metal-binding</keyword>
<comment type="caution">
    <text evidence="7">The sequence shown here is derived from an EMBL/GenBank/DDBJ whole genome shotgun (WGS) entry which is preliminary data.</text>
</comment>
<dbReference type="GO" id="GO:0046872">
    <property type="term" value="F:metal ion binding"/>
    <property type="evidence" value="ECO:0007669"/>
    <property type="project" value="UniProtKB-KW"/>
</dbReference>
<evidence type="ECO:0000256" key="4">
    <source>
        <dbReference type="ARBA" id="ARBA00022833"/>
    </source>
</evidence>
<accession>A0A6G1ZH41</accession>
<evidence type="ECO:0000256" key="1">
    <source>
        <dbReference type="ARBA" id="ARBA00022670"/>
    </source>
</evidence>
<keyword evidence="5" id="KW-0482">Metalloprotease</keyword>
<dbReference type="GO" id="GO:0008237">
    <property type="term" value="F:metallopeptidase activity"/>
    <property type="evidence" value="ECO:0007669"/>
    <property type="project" value="UniProtKB-KW"/>
</dbReference>
<dbReference type="InterPro" id="IPR028090">
    <property type="entry name" value="JAB_dom_prok"/>
</dbReference>
<evidence type="ECO:0000256" key="3">
    <source>
        <dbReference type="ARBA" id="ARBA00022801"/>
    </source>
</evidence>
<evidence type="ECO:0000256" key="5">
    <source>
        <dbReference type="ARBA" id="ARBA00023049"/>
    </source>
</evidence>
<dbReference type="RefSeq" id="WP_007655417.1">
    <property type="nucleotide sequence ID" value="NZ_CAJSYT010000013.1"/>
</dbReference>
<dbReference type="EMBL" id="WKLP01000028">
    <property type="protein sequence ID" value="MRY13247.1"/>
    <property type="molecule type" value="Genomic_DNA"/>
</dbReference>
<feature type="domain" description="JAB" evidence="6">
    <location>
        <begin position="25"/>
        <end position="112"/>
    </location>
</feature>
<evidence type="ECO:0000259" key="6">
    <source>
        <dbReference type="Pfam" id="PF14464"/>
    </source>
</evidence>
<protein>
    <recommendedName>
        <fullName evidence="6">JAB domain-containing protein</fullName>
    </recommendedName>
</protein>
<reference evidence="7" key="1">
    <citation type="journal article" date="2019" name="Nat. Med.">
        <title>A library of human gut bacterial isolates paired with longitudinal multiomics data enables mechanistic microbiome research.</title>
        <authorList>
            <person name="Poyet M."/>
            <person name="Groussin M."/>
            <person name="Gibbons S.M."/>
            <person name="Avila-Pacheco J."/>
            <person name="Jiang X."/>
            <person name="Kearney S.M."/>
            <person name="Perrotta A.R."/>
            <person name="Berdy B."/>
            <person name="Zhao S."/>
            <person name="Lieberman T.D."/>
            <person name="Swanson P.K."/>
            <person name="Smith M."/>
            <person name="Roesemann S."/>
            <person name="Alexander J.E."/>
            <person name="Rich S.A."/>
            <person name="Livny J."/>
            <person name="Vlamakis H."/>
            <person name="Clish C."/>
            <person name="Bullock K."/>
            <person name="Deik A."/>
            <person name="Scott J."/>
            <person name="Pierce K.A."/>
            <person name="Xavier R.J."/>
            <person name="Alm E.J."/>
        </authorList>
    </citation>
    <scope>NUCLEOTIDE SEQUENCE</scope>
    <source>
        <strain evidence="7">BIOML-A4</strain>
    </source>
</reference>
<dbReference type="AlphaFoldDB" id="A0A6G1ZH41"/>
<keyword evidence="3" id="KW-0378">Hydrolase</keyword>
<gene>
    <name evidence="7" type="ORF">GKE01_17530</name>
</gene>
<keyword evidence="1" id="KW-0645">Protease</keyword>
<evidence type="ECO:0000256" key="2">
    <source>
        <dbReference type="ARBA" id="ARBA00022723"/>
    </source>
</evidence>
<organism evidence="7">
    <name type="scientific">Parabacteroides goldsteinii</name>
    <dbReference type="NCBI Taxonomy" id="328812"/>
    <lineage>
        <taxon>Bacteria</taxon>
        <taxon>Pseudomonadati</taxon>
        <taxon>Bacteroidota</taxon>
        <taxon>Bacteroidia</taxon>
        <taxon>Bacteroidales</taxon>
        <taxon>Tannerellaceae</taxon>
        <taxon>Parabacteroides</taxon>
    </lineage>
</organism>
<dbReference type="GO" id="GO:0006508">
    <property type="term" value="P:proteolysis"/>
    <property type="evidence" value="ECO:0007669"/>
    <property type="project" value="UniProtKB-KW"/>
</dbReference>
<dbReference type="Gene3D" id="3.40.140.10">
    <property type="entry name" value="Cytidine Deaminase, domain 2"/>
    <property type="match status" value="1"/>
</dbReference>